<dbReference type="Proteomes" id="UP001194468">
    <property type="component" value="Unassembled WGS sequence"/>
</dbReference>
<dbReference type="SUPFAM" id="SSF51735">
    <property type="entry name" value="NAD(P)-binding Rossmann-fold domains"/>
    <property type="match status" value="1"/>
</dbReference>
<protein>
    <recommendedName>
        <fullName evidence="5">NAD(P)-binding protein</fullName>
    </recommendedName>
</protein>
<comment type="caution">
    <text evidence="3">The sequence shown here is derived from an EMBL/GenBank/DDBJ whole genome shotgun (WGS) entry which is preliminary data.</text>
</comment>
<reference evidence="3" key="2">
    <citation type="journal article" date="2020" name="Nat. Commun.">
        <title>Large-scale genome sequencing of mycorrhizal fungi provides insights into the early evolution of symbiotic traits.</title>
        <authorList>
            <person name="Miyauchi S."/>
            <person name="Kiss E."/>
            <person name="Kuo A."/>
            <person name="Drula E."/>
            <person name="Kohler A."/>
            <person name="Sanchez-Garcia M."/>
            <person name="Morin E."/>
            <person name="Andreopoulos B."/>
            <person name="Barry K.W."/>
            <person name="Bonito G."/>
            <person name="Buee M."/>
            <person name="Carver A."/>
            <person name="Chen C."/>
            <person name="Cichocki N."/>
            <person name="Clum A."/>
            <person name="Culley D."/>
            <person name="Crous P.W."/>
            <person name="Fauchery L."/>
            <person name="Girlanda M."/>
            <person name="Hayes R.D."/>
            <person name="Keri Z."/>
            <person name="LaButti K."/>
            <person name="Lipzen A."/>
            <person name="Lombard V."/>
            <person name="Magnuson J."/>
            <person name="Maillard F."/>
            <person name="Murat C."/>
            <person name="Nolan M."/>
            <person name="Ohm R.A."/>
            <person name="Pangilinan J."/>
            <person name="Pereira M.F."/>
            <person name="Perotto S."/>
            <person name="Peter M."/>
            <person name="Pfister S."/>
            <person name="Riley R."/>
            <person name="Sitrit Y."/>
            <person name="Stielow J.B."/>
            <person name="Szollosi G."/>
            <person name="Zifcakova L."/>
            <person name="Stursova M."/>
            <person name="Spatafora J.W."/>
            <person name="Tedersoo L."/>
            <person name="Vaario L.M."/>
            <person name="Yamada A."/>
            <person name="Yan M."/>
            <person name="Wang P."/>
            <person name="Xu J."/>
            <person name="Bruns T."/>
            <person name="Baldrian P."/>
            <person name="Vilgalys R."/>
            <person name="Dunand C."/>
            <person name="Henrissat B."/>
            <person name="Grigoriev I.V."/>
            <person name="Hibbett D."/>
            <person name="Nagy L.G."/>
            <person name="Martin F.M."/>
        </authorList>
    </citation>
    <scope>NUCLEOTIDE SEQUENCE</scope>
    <source>
        <strain evidence="3">BED1</strain>
    </source>
</reference>
<evidence type="ECO:0000256" key="1">
    <source>
        <dbReference type="ARBA" id="ARBA00006484"/>
    </source>
</evidence>
<evidence type="ECO:0000313" key="3">
    <source>
        <dbReference type="EMBL" id="KAF8440483.1"/>
    </source>
</evidence>
<gene>
    <name evidence="3" type="ORF">L210DRAFT_3760638</name>
</gene>
<evidence type="ECO:0000256" key="2">
    <source>
        <dbReference type="ARBA" id="ARBA00023002"/>
    </source>
</evidence>
<dbReference type="PANTHER" id="PTHR43976">
    <property type="entry name" value="SHORT CHAIN DEHYDROGENASE"/>
    <property type="match status" value="1"/>
</dbReference>
<evidence type="ECO:0000313" key="4">
    <source>
        <dbReference type="Proteomes" id="UP001194468"/>
    </source>
</evidence>
<dbReference type="Gene3D" id="3.40.50.720">
    <property type="entry name" value="NAD(P)-binding Rossmann-like Domain"/>
    <property type="match status" value="1"/>
</dbReference>
<keyword evidence="2" id="KW-0560">Oxidoreductase</keyword>
<sequence>MLSVTASPLQSLLFMHLPRVWLITAIYLSQLLLIPLDVIRPSDISAAFVQTQEVFGRLDVVFNNTGSGMIGEAESTADADARALFEVNFWGIVGAVRFCWEVNPPGKCGILLQNSSISGFSAEHGLVQALSKHAVEGSKELLRKWNIKASPTLDSHHNLPADRSLALSTRSAFSSPGCSTPTSSPLPNFSPTYTDSVTAALWDFYRGISTQGDPSKFAEMLYRSLSFFKSADQGATPRPCSSSSTCLATTSMHPVHQVMAKL</sequence>
<dbReference type="PANTHER" id="PTHR43976:SF16">
    <property type="entry name" value="SHORT-CHAIN DEHYDROGENASE_REDUCTASE FAMILY PROTEIN"/>
    <property type="match status" value="1"/>
</dbReference>
<dbReference type="AlphaFoldDB" id="A0AAD4BV65"/>
<dbReference type="Pfam" id="PF13561">
    <property type="entry name" value="adh_short_C2"/>
    <property type="match status" value="1"/>
</dbReference>
<dbReference type="InterPro" id="IPR051911">
    <property type="entry name" value="SDR_oxidoreductase"/>
</dbReference>
<dbReference type="InterPro" id="IPR002347">
    <property type="entry name" value="SDR_fam"/>
</dbReference>
<keyword evidence="4" id="KW-1185">Reference proteome</keyword>
<accession>A0AAD4BV65</accession>
<evidence type="ECO:0008006" key="5">
    <source>
        <dbReference type="Google" id="ProtNLM"/>
    </source>
</evidence>
<name>A0AAD4BV65_BOLED</name>
<proteinExistence type="inferred from homology"/>
<dbReference type="EMBL" id="WHUW01000012">
    <property type="protein sequence ID" value="KAF8440483.1"/>
    <property type="molecule type" value="Genomic_DNA"/>
</dbReference>
<dbReference type="GO" id="GO:0016491">
    <property type="term" value="F:oxidoreductase activity"/>
    <property type="evidence" value="ECO:0007669"/>
    <property type="project" value="UniProtKB-KW"/>
</dbReference>
<organism evidence="3 4">
    <name type="scientific">Boletus edulis BED1</name>
    <dbReference type="NCBI Taxonomy" id="1328754"/>
    <lineage>
        <taxon>Eukaryota</taxon>
        <taxon>Fungi</taxon>
        <taxon>Dikarya</taxon>
        <taxon>Basidiomycota</taxon>
        <taxon>Agaricomycotina</taxon>
        <taxon>Agaricomycetes</taxon>
        <taxon>Agaricomycetidae</taxon>
        <taxon>Boletales</taxon>
        <taxon>Boletineae</taxon>
        <taxon>Boletaceae</taxon>
        <taxon>Boletoideae</taxon>
        <taxon>Boletus</taxon>
    </lineage>
</organism>
<comment type="similarity">
    <text evidence="1">Belongs to the short-chain dehydrogenases/reductases (SDR) family.</text>
</comment>
<reference evidence="3" key="1">
    <citation type="submission" date="2019-10" db="EMBL/GenBank/DDBJ databases">
        <authorList>
            <consortium name="DOE Joint Genome Institute"/>
            <person name="Kuo A."/>
            <person name="Miyauchi S."/>
            <person name="Kiss E."/>
            <person name="Drula E."/>
            <person name="Kohler A."/>
            <person name="Sanchez-Garcia M."/>
            <person name="Andreopoulos B."/>
            <person name="Barry K.W."/>
            <person name="Bonito G."/>
            <person name="Buee M."/>
            <person name="Carver A."/>
            <person name="Chen C."/>
            <person name="Cichocki N."/>
            <person name="Clum A."/>
            <person name="Culley D."/>
            <person name="Crous P.W."/>
            <person name="Fauchery L."/>
            <person name="Girlanda M."/>
            <person name="Hayes R."/>
            <person name="Keri Z."/>
            <person name="LaButti K."/>
            <person name="Lipzen A."/>
            <person name="Lombard V."/>
            <person name="Magnuson J."/>
            <person name="Maillard F."/>
            <person name="Morin E."/>
            <person name="Murat C."/>
            <person name="Nolan M."/>
            <person name="Ohm R."/>
            <person name="Pangilinan J."/>
            <person name="Pereira M."/>
            <person name="Perotto S."/>
            <person name="Peter M."/>
            <person name="Riley R."/>
            <person name="Sitrit Y."/>
            <person name="Stielow B."/>
            <person name="Szollosi G."/>
            <person name="Zifcakova L."/>
            <person name="Stursova M."/>
            <person name="Spatafora J.W."/>
            <person name="Tedersoo L."/>
            <person name="Vaario L.-M."/>
            <person name="Yamada A."/>
            <person name="Yan M."/>
            <person name="Wang P."/>
            <person name="Xu J."/>
            <person name="Bruns T."/>
            <person name="Baldrian P."/>
            <person name="Vilgalys R."/>
            <person name="Henrissat B."/>
            <person name="Grigoriev I.V."/>
            <person name="Hibbett D."/>
            <person name="Nagy L.G."/>
            <person name="Martin F.M."/>
        </authorList>
    </citation>
    <scope>NUCLEOTIDE SEQUENCE</scope>
    <source>
        <strain evidence="3">BED1</strain>
    </source>
</reference>
<dbReference type="InterPro" id="IPR036291">
    <property type="entry name" value="NAD(P)-bd_dom_sf"/>
</dbReference>